<dbReference type="Proteomes" id="UP000784294">
    <property type="component" value="Unassembled WGS sequence"/>
</dbReference>
<name>A0A448XRB0_9PLAT</name>
<sequence>MDTDRRGRKTRRKNDRQKCTSPSSTSSSSSSSPPVVYAAAKLDSLVGLSPVKSQTAAFLPVLSSEASSTSTCSTALDAEPSLAGDLAASGPRTLRLAVCPMAGHSAGPQLPLLQKPSPSPPQSFASSQSPAILTPTPLQSLPSSSSPPLPPLPPLSPPPPHPPPSLLLPPPPPLPPLLGYPGRSMVHKSEADSSARNQVRGS</sequence>
<reference evidence="2" key="1">
    <citation type="submission" date="2018-11" db="EMBL/GenBank/DDBJ databases">
        <authorList>
            <consortium name="Pathogen Informatics"/>
        </authorList>
    </citation>
    <scope>NUCLEOTIDE SEQUENCE</scope>
</reference>
<protein>
    <submittedName>
        <fullName evidence="2">Uncharacterized protein</fullName>
    </submittedName>
</protein>
<feature type="compositionally biased region" description="Basic residues" evidence="1">
    <location>
        <begin position="1"/>
        <end position="15"/>
    </location>
</feature>
<proteinExistence type="predicted"/>
<feature type="region of interest" description="Disordered" evidence="1">
    <location>
        <begin position="100"/>
        <end position="202"/>
    </location>
</feature>
<keyword evidence="3" id="KW-1185">Reference proteome</keyword>
<feature type="compositionally biased region" description="Pro residues" evidence="1">
    <location>
        <begin position="145"/>
        <end position="178"/>
    </location>
</feature>
<accession>A0A448XRB0</accession>
<feature type="region of interest" description="Disordered" evidence="1">
    <location>
        <begin position="1"/>
        <end position="34"/>
    </location>
</feature>
<dbReference type="AlphaFoldDB" id="A0A448XRB0"/>
<feature type="compositionally biased region" description="Low complexity" evidence="1">
    <location>
        <begin position="20"/>
        <end position="34"/>
    </location>
</feature>
<evidence type="ECO:0000313" key="3">
    <source>
        <dbReference type="Proteomes" id="UP000784294"/>
    </source>
</evidence>
<evidence type="ECO:0000256" key="1">
    <source>
        <dbReference type="SAM" id="MobiDB-lite"/>
    </source>
</evidence>
<gene>
    <name evidence="2" type="ORF">PXEA_LOCUS36433</name>
</gene>
<comment type="caution">
    <text evidence="2">The sequence shown here is derived from an EMBL/GenBank/DDBJ whole genome shotgun (WGS) entry which is preliminary data.</text>
</comment>
<dbReference type="EMBL" id="CAAALY010278077">
    <property type="protein sequence ID" value="VEL42993.1"/>
    <property type="molecule type" value="Genomic_DNA"/>
</dbReference>
<evidence type="ECO:0000313" key="2">
    <source>
        <dbReference type="EMBL" id="VEL42993.1"/>
    </source>
</evidence>
<organism evidence="2 3">
    <name type="scientific">Protopolystoma xenopodis</name>
    <dbReference type="NCBI Taxonomy" id="117903"/>
    <lineage>
        <taxon>Eukaryota</taxon>
        <taxon>Metazoa</taxon>
        <taxon>Spiralia</taxon>
        <taxon>Lophotrochozoa</taxon>
        <taxon>Platyhelminthes</taxon>
        <taxon>Monogenea</taxon>
        <taxon>Polyopisthocotylea</taxon>
        <taxon>Polystomatidea</taxon>
        <taxon>Polystomatidae</taxon>
        <taxon>Protopolystoma</taxon>
    </lineage>
</organism>
<feature type="compositionally biased region" description="Low complexity" evidence="1">
    <location>
        <begin position="108"/>
        <end position="144"/>
    </location>
</feature>